<dbReference type="Proteomes" id="UP001209257">
    <property type="component" value="Unassembled WGS sequence"/>
</dbReference>
<feature type="domain" description="DUF6884" evidence="1">
    <location>
        <begin position="8"/>
        <end position="142"/>
    </location>
</feature>
<evidence type="ECO:0000313" key="3">
    <source>
        <dbReference type="Proteomes" id="UP001209257"/>
    </source>
</evidence>
<dbReference type="RefSeq" id="WP_262996413.1">
    <property type="nucleotide sequence ID" value="NZ_JAOTJC010000016.1"/>
</dbReference>
<dbReference type="Pfam" id="PF21818">
    <property type="entry name" value="DUF6884"/>
    <property type="match status" value="1"/>
</dbReference>
<dbReference type="InterPro" id="IPR049251">
    <property type="entry name" value="DUF6884"/>
</dbReference>
<gene>
    <name evidence="2" type="ORF">OCL06_16015</name>
</gene>
<comment type="caution">
    <text evidence="2">The sequence shown here is derived from an EMBL/GenBank/DDBJ whole genome shotgun (WGS) entry which is preliminary data.</text>
</comment>
<evidence type="ECO:0000259" key="1">
    <source>
        <dbReference type="Pfam" id="PF21818"/>
    </source>
</evidence>
<sequence>MNAHIPLIIIPCTAAKQSSPCKAIDLYQGTGYRSVVLASSTRRGIDYNLAFLSAKYGLVMADTVIAPYEQKLTRKALESYAPSHQQAFNQLLASTQPTEIIACLPKLYRQALTNLLSEAKYAPPVHLPDEGSGIGAQRGFLKSHLDRLKENALPVWCFFDQTDSKEPLQARVKVQVGDRFRPWVSGNPKDDDAVYASVRRVVRVEHLRSGGKVFDQYGEAWSSSAIWFGLDEAEKAIIRQVAKTVRFTESNSEIECYLSDIRQMMAEAA</sequence>
<dbReference type="EMBL" id="JAOTJC010000016">
    <property type="protein sequence ID" value="MCU7556098.1"/>
    <property type="molecule type" value="Genomic_DNA"/>
</dbReference>
<reference evidence="3" key="1">
    <citation type="submission" date="2023-07" db="EMBL/GenBank/DDBJ databases">
        <title>Study on multiphase classification of strain Alteromonas salexigens isolated from the Yellow Sea.</title>
        <authorList>
            <person name="Sun L."/>
        </authorList>
    </citation>
    <scope>NUCLEOTIDE SEQUENCE [LARGE SCALE GENOMIC DNA]</scope>
    <source>
        <strain evidence="3">ASW11-19</strain>
    </source>
</reference>
<proteinExistence type="predicted"/>
<name>A0ABT2VS25_9ALTE</name>
<organism evidence="2 3">
    <name type="scientific">Alteromonas salexigens</name>
    <dbReference type="NCBI Taxonomy" id="2982530"/>
    <lineage>
        <taxon>Bacteria</taxon>
        <taxon>Pseudomonadati</taxon>
        <taxon>Pseudomonadota</taxon>
        <taxon>Gammaproteobacteria</taxon>
        <taxon>Alteromonadales</taxon>
        <taxon>Alteromonadaceae</taxon>
        <taxon>Alteromonas/Salinimonas group</taxon>
        <taxon>Alteromonas</taxon>
    </lineage>
</organism>
<keyword evidence="3" id="KW-1185">Reference proteome</keyword>
<evidence type="ECO:0000313" key="2">
    <source>
        <dbReference type="EMBL" id="MCU7556098.1"/>
    </source>
</evidence>
<accession>A0ABT2VS25</accession>
<protein>
    <recommendedName>
        <fullName evidence="1">DUF6884 domain-containing protein</fullName>
    </recommendedName>
</protein>